<proteinExistence type="predicted"/>
<reference evidence="2 3" key="1">
    <citation type="submission" date="2018-03" db="EMBL/GenBank/DDBJ databases">
        <title>Genome sequence of Clostridium luticellarii DSM 29923.</title>
        <authorList>
            <person name="Poehlein A."/>
            <person name="Daniel R."/>
        </authorList>
    </citation>
    <scope>NUCLEOTIDE SEQUENCE [LARGE SCALE GENOMIC DNA]</scope>
    <source>
        <strain evidence="2 3">DSM 29923</strain>
    </source>
</reference>
<evidence type="ECO:0000256" key="1">
    <source>
        <dbReference type="SAM" id="Phobius"/>
    </source>
</evidence>
<feature type="transmembrane region" description="Helical" evidence="1">
    <location>
        <begin position="45"/>
        <end position="66"/>
    </location>
</feature>
<dbReference type="EMBL" id="PVXP01000085">
    <property type="protein sequence ID" value="PRR80477.1"/>
    <property type="molecule type" value="Genomic_DNA"/>
</dbReference>
<sequence>MNKLLNEIFNFKGIHFSFLLAVSALAMIGSLYYNTLHPTANNAALWLMYGSSMAIAFIWSIINYVSHIKINSIYRRKDSVDSYVNTLSVNKAEKDELKTYLNDFVEDLMRNGKSKKEAVQYAISQFQVEEFNSLSKESNYLWISSHIYLIGYAIVSLMLSAIMFIIDVVLPGFWFSAVGWISLMYSIGFAFLMFIYYFANKIILKTMKK</sequence>
<comment type="caution">
    <text evidence="2">The sequence shown here is derived from an EMBL/GenBank/DDBJ whole genome shotgun (WGS) entry which is preliminary data.</text>
</comment>
<dbReference type="RefSeq" id="WP_106010870.1">
    <property type="nucleotide sequence ID" value="NZ_JALCPJ010000040.1"/>
</dbReference>
<keyword evidence="1" id="KW-1133">Transmembrane helix</keyword>
<protein>
    <submittedName>
        <fullName evidence="2">Uncharacterized protein</fullName>
    </submittedName>
</protein>
<feature type="transmembrane region" description="Helical" evidence="1">
    <location>
        <begin position="172"/>
        <end position="199"/>
    </location>
</feature>
<keyword evidence="1" id="KW-0812">Transmembrane</keyword>
<dbReference type="Proteomes" id="UP000237798">
    <property type="component" value="Unassembled WGS sequence"/>
</dbReference>
<evidence type="ECO:0000313" key="2">
    <source>
        <dbReference type="EMBL" id="PRR80477.1"/>
    </source>
</evidence>
<gene>
    <name evidence="2" type="ORF">CLLU_33260</name>
</gene>
<accession>A0A2T0B9K1</accession>
<dbReference type="AlphaFoldDB" id="A0A2T0B9K1"/>
<keyword evidence="1" id="KW-0472">Membrane</keyword>
<dbReference type="OrthoDB" id="1895162at2"/>
<evidence type="ECO:0000313" key="3">
    <source>
        <dbReference type="Proteomes" id="UP000237798"/>
    </source>
</evidence>
<name>A0A2T0B9K1_9CLOT</name>
<keyword evidence="3" id="KW-1185">Reference proteome</keyword>
<organism evidence="2 3">
    <name type="scientific">Clostridium luticellarii</name>
    <dbReference type="NCBI Taxonomy" id="1691940"/>
    <lineage>
        <taxon>Bacteria</taxon>
        <taxon>Bacillati</taxon>
        <taxon>Bacillota</taxon>
        <taxon>Clostridia</taxon>
        <taxon>Eubacteriales</taxon>
        <taxon>Clostridiaceae</taxon>
        <taxon>Clostridium</taxon>
    </lineage>
</organism>
<feature type="transmembrane region" description="Helical" evidence="1">
    <location>
        <begin position="146"/>
        <end position="166"/>
    </location>
</feature>
<feature type="transmembrane region" description="Helical" evidence="1">
    <location>
        <begin position="12"/>
        <end position="33"/>
    </location>
</feature>